<dbReference type="AlphaFoldDB" id="A0A2B7WUB6"/>
<dbReference type="GO" id="GO:0005789">
    <property type="term" value="C:endoplasmic reticulum membrane"/>
    <property type="evidence" value="ECO:0007669"/>
    <property type="project" value="UniProtKB-SubCell"/>
</dbReference>
<dbReference type="EMBL" id="PDNC01000088">
    <property type="protein sequence ID" value="PGH00265.1"/>
    <property type="molecule type" value="Genomic_DNA"/>
</dbReference>
<proteinExistence type="inferred from homology"/>
<evidence type="ECO:0000256" key="12">
    <source>
        <dbReference type="ARBA" id="ARBA00049506"/>
    </source>
</evidence>
<comment type="catalytic activity">
    <reaction evidence="12 14">
        <text>an alpha-D-Man-(1-&gt;2)-alpha-D-Man-(1-&gt;2)-alpha-D-Man-(1-&gt;3)-[alpha-D-Man-(1-&gt;6)]-beta-D-Man-(1-&gt;4)-beta-D-GlcNAc-(1-&gt;4)-alpha-D-GlcNAc-diphospho-di-trans,poly-cis-dolichol + a di-trans,poly-cis-dolichyl beta-D-mannosyl phosphate = an alpha-D-Man-(1-&gt;2)-alpha-D-Man-(1-&gt;2)-alpha-D-Man-(1-&gt;3)-[alpha-D-Man-(1-&gt;3)-alpha-D-Man-(1-&gt;6)]-beta-D-Man-(1-&gt;4)-beta-D-GlcNAc-(1-&gt;4)-alpha-D-GlcNAc-diphospho-di-trans,poly-cis-dolichol + a di-trans,poly-cis-dolichyl phosphate + H(+)</text>
        <dbReference type="Rhea" id="RHEA:29527"/>
        <dbReference type="Rhea" id="RHEA-COMP:19498"/>
        <dbReference type="Rhea" id="RHEA-COMP:19501"/>
        <dbReference type="Rhea" id="RHEA-COMP:19516"/>
        <dbReference type="Rhea" id="RHEA-COMP:19517"/>
        <dbReference type="ChEBI" id="CHEBI:15378"/>
        <dbReference type="ChEBI" id="CHEBI:57683"/>
        <dbReference type="ChEBI" id="CHEBI:58211"/>
        <dbReference type="ChEBI" id="CHEBI:132515"/>
        <dbReference type="ChEBI" id="CHEBI:132516"/>
        <dbReference type="EC" id="2.4.1.258"/>
    </reaction>
    <physiologicalReaction direction="left-to-right" evidence="12 14">
        <dbReference type="Rhea" id="RHEA:29528"/>
    </physiologicalReaction>
</comment>
<keyword evidence="5 14" id="KW-0328">Glycosyltransferase</keyword>
<dbReference type="GO" id="GO:0052925">
    <property type="term" value="F:dol-P-Man:Man(5)GlcNAc(2)-PP-Dol alpha-1,3-mannosyltransferase activity"/>
    <property type="evidence" value="ECO:0007669"/>
    <property type="project" value="UniProtKB-EC"/>
</dbReference>
<evidence type="ECO:0000256" key="6">
    <source>
        <dbReference type="ARBA" id="ARBA00022679"/>
    </source>
</evidence>
<gene>
    <name evidence="15" type="ORF">GX51_05868</name>
</gene>
<evidence type="ECO:0000256" key="3">
    <source>
        <dbReference type="ARBA" id="ARBA00011964"/>
    </source>
</evidence>
<dbReference type="OrthoDB" id="20028at2759"/>
<dbReference type="InterPro" id="IPR007873">
    <property type="entry name" value="Glycosyltransferase_ALG3"/>
</dbReference>
<evidence type="ECO:0000256" key="7">
    <source>
        <dbReference type="ARBA" id="ARBA00022692"/>
    </source>
</evidence>
<evidence type="ECO:0000313" key="16">
    <source>
        <dbReference type="Proteomes" id="UP000224080"/>
    </source>
</evidence>
<evidence type="ECO:0000256" key="9">
    <source>
        <dbReference type="ARBA" id="ARBA00022989"/>
    </source>
</evidence>
<sequence>MSRAFEFTRQFLFKWTVNWRFLGEDVFLSKSFAIALLVVHVSTLGAFFVYRWIAPSNTSLTQFINNVARGKQPPTQISSSFIATTMLSSLAIGLLCARSLHYQFFAYLSWATPFLLWKSGFHPVLIYLLWAAQEWAWNVYPSTAISSISVVACLSIQVLGVFWNGYRAPAQKEHKD</sequence>
<evidence type="ECO:0000256" key="5">
    <source>
        <dbReference type="ARBA" id="ARBA00022676"/>
    </source>
</evidence>
<evidence type="ECO:0000256" key="2">
    <source>
        <dbReference type="ARBA" id="ARBA00004922"/>
    </source>
</evidence>
<dbReference type="PANTHER" id="PTHR12646:SF0">
    <property type="entry name" value="DOL-P-MAN:MAN(5)GLCNAC(2)-PP-DOL ALPHA-1,3-MANNOSYLTRANSFERASE"/>
    <property type="match status" value="1"/>
</dbReference>
<evidence type="ECO:0000256" key="14">
    <source>
        <dbReference type="RuleBase" id="RU364047"/>
    </source>
</evidence>
<comment type="caution">
    <text evidence="15">The sequence shown here is derived from an EMBL/GenBank/DDBJ whole genome shotgun (WGS) entry which is preliminary data.</text>
</comment>
<comment type="function">
    <text evidence="11 14">Dol-P-Man:Man(5)GlcNAc(2)-PP-Dol alpha-1,3-mannosyltransferase that operates in the biosynthetic pathway of dolichol-linked oligosaccharides, the glycan precursors employed in protein asparagine (N)-glycosylation. The assembly of dolichol-linked oligosaccharides begins on the cytosolic side of the endoplasmic reticulum membrane and finishes in its lumen. The sequential addition of sugars to dolichol pyrophosphate produces dolichol-linked oligosaccharides containing fourteen sugars, including two GlcNAcs, nine mannoses and three glucoses. Once assembled, the oligosaccharide is transferred from the lipid to nascent proteins by oligosaccharyltransferases. In the lumen of the endoplasmic reticulum, adds the first dolichyl beta-D-mannosyl phosphate derived mannose in an alpha-1,3 linkage to Man(5)GlcNAc(2)-PP-dolichol to produce Man(6)GlcNAc(2)-PP-dolichol.</text>
</comment>
<keyword evidence="7 14" id="KW-0812">Transmembrane</keyword>
<reference evidence="15 16" key="1">
    <citation type="submission" date="2017-10" db="EMBL/GenBank/DDBJ databases">
        <title>Comparative genomics in systemic dimorphic fungi from Ajellomycetaceae.</title>
        <authorList>
            <person name="Munoz J.F."/>
            <person name="Mcewen J.G."/>
            <person name="Clay O.K."/>
            <person name="Cuomo C.A."/>
        </authorList>
    </citation>
    <scope>NUCLEOTIDE SEQUENCE [LARGE SCALE GENOMIC DNA]</scope>
    <source>
        <strain evidence="15 16">UAMH130</strain>
    </source>
</reference>
<evidence type="ECO:0000256" key="13">
    <source>
        <dbReference type="ARBA" id="ARBA00093457"/>
    </source>
</evidence>
<evidence type="ECO:0000256" key="1">
    <source>
        <dbReference type="ARBA" id="ARBA00004477"/>
    </source>
</evidence>
<feature type="transmembrane region" description="Helical" evidence="14">
    <location>
        <begin position="104"/>
        <end position="132"/>
    </location>
</feature>
<comment type="pathway">
    <text evidence="2 14">Protein modification; protein glycosylation.</text>
</comment>
<evidence type="ECO:0000256" key="8">
    <source>
        <dbReference type="ARBA" id="ARBA00022824"/>
    </source>
</evidence>
<name>A0A2B7WUB6_9EURO</name>
<dbReference type="EC" id="2.4.1.258" evidence="3 14"/>
<comment type="similarity">
    <text evidence="13">Belongs to the glycosyltransferase ALG3 family.</text>
</comment>
<comment type="subcellular location">
    <subcellularLocation>
        <location evidence="1 14">Endoplasmic reticulum membrane</location>
        <topology evidence="1 14">Multi-pass membrane protein</topology>
    </subcellularLocation>
</comment>
<feature type="transmembrane region" description="Helical" evidence="14">
    <location>
        <begin position="77"/>
        <end position="97"/>
    </location>
</feature>
<organism evidence="15 16">
    <name type="scientific">Blastomyces parvus</name>
    <dbReference type="NCBI Taxonomy" id="2060905"/>
    <lineage>
        <taxon>Eukaryota</taxon>
        <taxon>Fungi</taxon>
        <taxon>Dikarya</taxon>
        <taxon>Ascomycota</taxon>
        <taxon>Pezizomycotina</taxon>
        <taxon>Eurotiomycetes</taxon>
        <taxon>Eurotiomycetidae</taxon>
        <taxon>Onygenales</taxon>
        <taxon>Ajellomycetaceae</taxon>
        <taxon>Blastomyces</taxon>
    </lineage>
</organism>
<keyword evidence="6 14" id="KW-0808">Transferase</keyword>
<evidence type="ECO:0000256" key="10">
    <source>
        <dbReference type="ARBA" id="ARBA00023136"/>
    </source>
</evidence>
<dbReference type="Pfam" id="PF05208">
    <property type="entry name" value="ALG3"/>
    <property type="match status" value="1"/>
</dbReference>
<protein>
    <recommendedName>
        <fullName evidence="4 14">Dol-P-Man:Man(5)GlcNAc(2)-PP-Dol alpha-1,3-mannosyltransferase</fullName>
        <ecNumber evidence="3 14">2.4.1.258</ecNumber>
    </recommendedName>
    <alternativeName>
        <fullName evidence="14">Dol-P-Man-dependent alpha(1-3)-mannosyltransferase</fullName>
    </alternativeName>
</protein>
<accession>A0A2B7WUB6</accession>
<evidence type="ECO:0000313" key="15">
    <source>
        <dbReference type="EMBL" id="PGH00265.1"/>
    </source>
</evidence>
<feature type="transmembrane region" description="Helical" evidence="14">
    <location>
        <begin position="144"/>
        <end position="166"/>
    </location>
</feature>
<dbReference type="Proteomes" id="UP000224080">
    <property type="component" value="Unassembled WGS sequence"/>
</dbReference>
<dbReference type="UniPathway" id="UPA00378"/>
<dbReference type="STRING" id="2060905.A0A2B7WUB6"/>
<evidence type="ECO:0000256" key="4">
    <source>
        <dbReference type="ARBA" id="ARBA00015561"/>
    </source>
</evidence>
<keyword evidence="16" id="KW-1185">Reference proteome</keyword>
<keyword evidence="10 14" id="KW-0472">Membrane</keyword>
<keyword evidence="9 14" id="KW-1133">Transmembrane helix</keyword>
<dbReference type="PANTHER" id="PTHR12646">
    <property type="entry name" value="NOT56 - RELATED"/>
    <property type="match status" value="1"/>
</dbReference>
<feature type="transmembrane region" description="Helical" evidence="14">
    <location>
        <begin position="32"/>
        <end position="53"/>
    </location>
</feature>
<keyword evidence="8 14" id="KW-0256">Endoplasmic reticulum</keyword>
<evidence type="ECO:0000256" key="11">
    <source>
        <dbReference type="ARBA" id="ARBA00044743"/>
    </source>
</evidence>